<feature type="compositionally biased region" description="Low complexity" evidence="1">
    <location>
        <begin position="97"/>
        <end position="121"/>
    </location>
</feature>
<feature type="chain" id="PRO_5046642722" description="EF-hand domain-containing protein" evidence="2">
    <location>
        <begin position="21"/>
        <end position="235"/>
    </location>
</feature>
<evidence type="ECO:0008006" key="5">
    <source>
        <dbReference type="Google" id="ProtNLM"/>
    </source>
</evidence>
<dbReference type="EMBL" id="VMHH01000004">
    <property type="protein sequence ID" value="TSJ74330.1"/>
    <property type="molecule type" value="Genomic_DNA"/>
</dbReference>
<sequence length="235" mass="24238">MHKKLASISLLLVASAAALVGCSDSSSDTIAGTNPPIDATVCDGDAGCESDMRDLSHKLVDADDANGDGVIDQEELDAARDRMDRMEKEQADKEAAEQAASESSAAAAASESAAAEASRSAQAREEAEQSAAAASEAAAAEARNQQQAPEPEPAPAPVQESPQQEAPAQQAPVQQAPAQPAPQQGGPSMEWATMGPYASEWTCEQARSLWPVDSSACYTGADGSAYFEGMRQAAQ</sequence>
<evidence type="ECO:0000313" key="4">
    <source>
        <dbReference type="Proteomes" id="UP000320747"/>
    </source>
</evidence>
<reference evidence="3 4" key="1">
    <citation type="submission" date="2019-07" db="EMBL/GenBank/DDBJ databases">
        <title>Draft genome of Corynebacterium godavarianum and other related strains.</title>
        <authorList>
            <person name="Bernier A.-M."/>
            <person name="Bernard K."/>
        </authorList>
    </citation>
    <scope>NUCLEOTIDE SEQUENCE [LARGE SCALE GENOMIC DNA]</scope>
    <source>
        <strain evidence="3 4">LMG 29598</strain>
    </source>
</reference>
<feature type="compositionally biased region" description="Low complexity" evidence="1">
    <location>
        <begin position="157"/>
        <end position="184"/>
    </location>
</feature>
<keyword evidence="2" id="KW-0732">Signal</keyword>
<accession>A0ABY3E3Z2</accession>
<gene>
    <name evidence="3" type="ORF">FPH17_06075</name>
</gene>
<protein>
    <recommendedName>
        <fullName evidence="5">EF-hand domain-containing protein</fullName>
    </recommendedName>
</protein>
<name>A0ABY3E3Z2_9CORY</name>
<dbReference type="PROSITE" id="PS00018">
    <property type="entry name" value="EF_HAND_1"/>
    <property type="match status" value="1"/>
</dbReference>
<evidence type="ECO:0000256" key="1">
    <source>
        <dbReference type="SAM" id="MobiDB-lite"/>
    </source>
</evidence>
<evidence type="ECO:0000313" key="3">
    <source>
        <dbReference type="EMBL" id="TSJ74330.1"/>
    </source>
</evidence>
<feature type="signal peptide" evidence="2">
    <location>
        <begin position="1"/>
        <end position="20"/>
    </location>
</feature>
<evidence type="ECO:0000256" key="2">
    <source>
        <dbReference type="SAM" id="SignalP"/>
    </source>
</evidence>
<feature type="compositionally biased region" description="Basic and acidic residues" evidence="1">
    <location>
        <begin position="80"/>
        <end position="96"/>
    </location>
</feature>
<organism evidence="3 4">
    <name type="scientific">Corynebacterium godavarianum</name>
    <dbReference type="NCBI Taxonomy" id="2054421"/>
    <lineage>
        <taxon>Bacteria</taxon>
        <taxon>Bacillati</taxon>
        <taxon>Actinomycetota</taxon>
        <taxon>Actinomycetes</taxon>
        <taxon>Mycobacteriales</taxon>
        <taxon>Corynebacteriaceae</taxon>
        <taxon>Corynebacterium</taxon>
    </lineage>
</organism>
<feature type="region of interest" description="Disordered" evidence="1">
    <location>
        <begin position="80"/>
        <end position="193"/>
    </location>
</feature>
<dbReference type="RefSeq" id="WP_154879178.1">
    <property type="nucleotide sequence ID" value="NZ_JAADJX010000001.1"/>
</dbReference>
<dbReference type="PROSITE" id="PS51257">
    <property type="entry name" value="PROKAR_LIPOPROTEIN"/>
    <property type="match status" value="1"/>
</dbReference>
<dbReference type="InterPro" id="IPR018247">
    <property type="entry name" value="EF_Hand_1_Ca_BS"/>
</dbReference>
<dbReference type="Proteomes" id="UP000320747">
    <property type="component" value="Unassembled WGS sequence"/>
</dbReference>
<keyword evidence="4" id="KW-1185">Reference proteome</keyword>
<comment type="caution">
    <text evidence="3">The sequence shown here is derived from an EMBL/GenBank/DDBJ whole genome shotgun (WGS) entry which is preliminary data.</text>
</comment>
<feature type="compositionally biased region" description="Low complexity" evidence="1">
    <location>
        <begin position="129"/>
        <end position="149"/>
    </location>
</feature>
<proteinExistence type="predicted"/>